<dbReference type="Gene3D" id="3.40.50.300">
    <property type="entry name" value="P-loop containing nucleotide triphosphate hydrolases"/>
    <property type="match status" value="1"/>
</dbReference>
<evidence type="ECO:0000256" key="2">
    <source>
        <dbReference type="ARBA" id="ARBA00006914"/>
    </source>
</evidence>
<evidence type="ECO:0000259" key="10">
    <source>
        <dbReference type="SMART" id="SM00382"/>
    </source>
</evidence>
<dbReference type="FunFam" id="3.40.50.2000:FF:000169">
    <property type="entry name" value="UDP-Glycosyltransferase superfamily protein"/>
    <property type="match status" value="1"/>
</dbReference>
<protein>
    <recommendedName>
        <fullName evidence="10">AAA+ ATPase domain-containing protein</fullName>
    </recommendedName>
</protein>
<dbReference type="InterPro" id="IPR027417">
    <property type="entry name" value="P-loop_NTPase"/>
</dbReference>
<dbReference type="GO" id="GO:0005737">
    <property type="term" value="C:cytoplasm"/>
    <property type="evidence" value="ECO:0007669"/>
    <property type="project" value="UniProtKB-SubCell"/>
</dbReference>
<dbReference type="Pfam" id="PF00534">
    <property type="entry name" value="Glycos_transf_1"/>
    <property type="match status" value="1"/>
</dbReference>
<dbReference type="InterPro" id="IPR003959">
    <property type="entry name" value="ATPase_AAA_core"/>
</dbReference>
<reference evidence="11" key="1">
    <citation type="submission" date="2021-01" db="EMBL/GenBank/DDBJ databases">
        <authorList>
            <person name="Bezrukov I."/>
        </authorList>
    </citation>
    <scope>NUCLEOTIDE SEQUENCE</scope>
</reference>
<dbReference type="PANTHER" id="PTHR47252">
    <property type="entry name" value="GLYCOSYLTRANSFERASE"/>
    <property type="match status" value="1"/>
</dbReference>
<keyword evidence="12" id="KW-1185">Reference proteome</keyword>
<evidence type="ECO:0000256" key="3">
    <source>
        <dbReference type="ARBA" id="ARBA00022490"/>
    </source>
</evidence>
<dbReference type="InterPro" id="IPR032501">
    <property type="entry name" value="Prot_ATP_ID_OB_2nd"/>
</dbReference>
<keyword evidence="4" id="KW-0808">Transferase</keyword>
<dbReference type="Gene3D" id="3.40.50.2000">
    <property type="entry name" value="Glycogen Phosphorylase B"/>
    <property type="match status" value="2"/>
</dbReference>
<keyword evidence="5" id="KW-0547">Nucleotide-binding</keyword>
<dbReference type="Pfam" id="PF17862">
    <property type="entry name" value="AAA_lid_3"/>
    <property type="match status" value="1"/>
</dbReference>
<dbReference type="InterPro" id="IPR003960">
    <property type="entry name" value="ATPase_AAA_CS"/>
</dbReference>
<evidence type="ECO:0000256" key="9">
    <source>
        <dbReference type="SAM" id="Phobius"/>
    </source>
</evidence>
<keyword evidence="6" id="KW-0067">ATP-binding</keyword>
<gene>
    <name evidence="11" type="ORF">AARE701A_LOCUS5500</name>
</gene>
<dbReference type="InterPro" id="IPR041569">
    <property type="entry name" value="AAA_lid_3"/>
</dbReference>
<evidence type="ECO:0000256" key="6">
    <source>
        <dbReference type="ARBA" id="ARBA00022840"/>
    </source>
</evidence>
<keyword evidence="7" id="KW-0647">Proteasome</keyword>
<evidence type="ECO:0000256" key="8">
    <source>
        <dbReference type="SAM" id="Coils"/>
    </source>
</evidence>
<evidence type="ECO:0000256" key="5">
    <source>
        <dbReference type="ARBA" id="ARBA00022741"/>
    </source>
</evidence>
<keyword evidence="9" id="KW-0472">Membrane</keyword>
<evidence type="ECO:0000256" key="4">
    <source>
        <dbReference type="ARBA" id="ARBA00022676"/>
    </source>
</evidence>
<dbReference type="Proteomes" id="UP000682877">
    <property type="component" value="Chromosome 2"/>
</dbReference>
<comment type="subcellular location">
    <subcellularLocation>
        <location evidence="1">Cytoplasm</location>
    </subcellularLocation>
</comment>
<dbReference type="Pfam" id="PF16994">
    <property type="entry name" value="Glyco_trans_4_5"/>
    <property type="match status" value="1"/>
</dbReference>
<dbReference type="PROSITE" id="PS00674">
    <property type="entry name" value="AAA"/>
    <property type="match status" value="1"/>
</dbReference>
<sequence>MAKASTMQKKRWALMVLLVLSISTVGVILVRSSFESCSVGGQFVDSSALKFQSNPLAFMKSKLVLLVSHELSLSGGPLLLMELAFLLRGVGAEVVWITNQKPLEEDEVVYSLEHKMLDRGVQVISAKGQKAVDTSLKADLIVLNTAVAGKWLDAVLKENVVKVRPKILWWIHEMRGHYFNLDLVKHLPFVAGAMIDSHATAEYWKNRTQARLGIKMPKTYVVHLGNSKDLMEVAEDSVAKRVLREHVRESLGLRNEDLLFGIINSVSRGKGQDLFLRAFHESLEIIKEKKLQVPTMHAVVVGSDMSRQTKFETELRNFVQEKKLENYVHFVNKTLTVAPYIAAIDVLVQNSQARGECFGRITIEAMAFKLPVLGTAAGGTMEIVVDGTTGLLHTVGKEGVIPLAKNIVKLAMQVELRLTMGNNGEDDLERRRNFIDMYKFELGFRKSYQEKLETAMEKLEALKKEFKETEDDLKYLTTTRVERIGEIVKPLDKKRFIVKGNDGGRYVVNCCNKVEQSKLVSGTRVTLEKKSLTIMRILPPIVNPLVYNMVHLHRGDVRYSDIGGLSKQIRDLRDYIELPLTNPEVFQRVGVKLPKGVLLYGPPGTGKTLLARAIASNIDSTFMTVVSSALLSKYLGDSSLLVREMFRYARDHQPCIIFMDEIDAIGRRRGSSEGEVKTSECDRVLIELLSQLDGFNELDKVKVIMATNRPDVLDPALLRPGRIDKKIEIPLPNGDSRMRILKIHASGITKHGDIDYEKVVKLSEGFNGADMRNICTEAGMFAIRAERDYVVPNDFIKAVTKLGEAKKLESSAQYNADFRKE</sequence>
<dbReference type="PANTHER" id="PTHR47252:SF4">
    <property type="entry name" value="GLYCOSYLTRANSFERASE"/>
    <property type="match status" value="1"/>
</dbReference>
<dbReference type="SUPFAM" id="SSF53756">
    <property type="entry name" value="UDP-Glycosyltransferase/glycogen phosphorylase"/>
    <property type="match status" value="1"/>
</dbReference>
<dbReference type="EMBL" id="LR999452">
    <property type="protein sequence ID" value="CAE5964227.1"/>
    <property type="molecule type" value="Genomic_DNA"/>
</dbReference>
<dbReference type="InterPro" id="IPR003593">
    <property type="entry name" value="AAA+_ATPase"/>
</dbReference>
<keyword evidence="9" id="KW-0812">Transmembrane</keyword>
<feature type="domain" description="AAA+ ATPase" evidence="10">
    <location>
        <begin position="593"/>
        <end position="733"/>
    </location>
</feature>
<keyword evidence="8" id="KW-0175">Coiled coil</keyword>
<keyword evidence="9" id="KW-1133">Transmembrane helix</keyword>
<dbReference type="Pfam" id="PF00004">
    <property type="entry name" value="AAA"/>
    <property type="match status" value="1"/>
</dbReference>
<dbReference type="SMART" id="SM00382">
    <property type="entry name" value="AAA"/>
    <property type="match status" value="1"/>
</dbReference>
<evidence type="ECO:0000313" key="12">
    <source>
        <dbReference type="Proteomes" id="UP000682877"/>
    </source>
</evidence>
<dbReference type="AlphaFoldDB" id="A0A8S1ZZ42"/>
<comment type="similarity">
    <text evidence="2">Belongs to the AAA ATPase family.</text>
</comment>
<dbReference type="FunFam" id="1.10.8.60:FF:000008">
    <property type="entry name" value="26S protease regulatory subunit 10B"/>
    <property type="match status" value="1"/>
</dbReference>
<dbReference type="FunFam" id="3.40.50.300:FF:000033">
    <property type="entry name" value="26S protease regulatory subunit 6B"/>
    <property type="match status" value="1"/>
</dbReference>
<dbReference type="GO" id="GO:0005524">
    <property type="term" value="F:ATP binding"/>
    <property type="evidence" value="ECO:0007669"/>
    <property type="project" value="UniProtKB-KW"/>
</dbReference>
<dbReference type="GO" id="GO:0016887">
    <property type="term" value="F:ATP hydrolysis activity"/>
    <property type="evidence" value="ECO:0007669"/>
    <property type="project" value="InterPro"/>
</dbReference>
<proteinExistence type="inferred from homology"/>
<feature type="transmembrane region" description="Helical" evidence="9">
    <location>
        <begin position="12"/>
        <end position="30"/>
    </location>
</feature>
<dbReference type="SUPFAM" id="SSF52540">
    <property type="entry name" value="P-loop containing nucleoside triphosphate hydrolases"/>
    <property type="match status" value="1"/>
</dbReference>
<feature type="coiled-coil region" evidence="8">
    <location>
        <begin position="445"/>
        <end position="479"/>
    </location>
</feature>
<evidence type="ECO:0000256" key="7">
    <source>
        <dbReference type="ARBA" id="ARBA00022942"/>
    </source>
</evidence>
<keyword evidence="4" id="KW-0328">Glycosyltransferase</keyword>
<dbReference type="InterPro" id="IPR012340">
    <property type="entry name" value="NA-bd_OB-fold"/>
</dbReference>
<dbReference type="InterPro" id="IPR001296">
    <property type="entry name" value="Glyco_trans_1"/>
</dbReference>
<dbReference type="InterPro" id="IPR041693">
    <property type="entry name" value="Glyco_trans_4_5"/>
</dbReference>
<keyword evidence="3" id="KW-0963">Cytoplasm</keyword>
<dbReference type="GO" id="GO:0000502">
    <property type="term" value="C:proteasome complex"/>
    <property type="evidence" value="ECO:0007669"/>
    <property type="project" value="UniProtKB-KW"/>
</dbReference>
<evidence type="ECO:0000313" key="11">
    <source>
        <dbReference type="EMBL" id="CAE5964227.1"/>
    </source>
</evidence>
<evidence type="ECO:0000256" key="1">
    <source>
        <dbReference type="ARBA" id="ARBA00004496"/>
    </source>
</evidence>
<dbReference type="Gene3D" id="2.40.50.140">
    <property type="entry name" value="Nucleic acid-binding proteins"/>
    <property type="match status" value="1"/>
</dbReference>
<dbReference type="Gene3D" id="1.10.8.60">
    <property type="match status" value="1"/>
</dbReference>
<dbReference type="GO" id="GO:0016757">
    <property type="term" value="F:glycosyltransferase activity"/>
    <property type="evidence" value="ECO:0007669"/>
    <property type="project" value="UniProtKB-KW"/>
</dbReference>
<accession>A0A8S1ZZ42</accession>
<dbReference type="Pfam" id="PF16450">
    <property type="entry name" value="Prot_ATP_ID_OB_C"/>
    <property type="match status" value="1"/>
</dbReference>
<organism evidence="11 12">
    <name type="scientific">Arabidopsis arenosa</name>
    <name type="common">Sand rock-cress</name>
    <name type="synonym">Cardaminopsis arenosa</name>
    <dbReference type="NCBI Taxonomy" id="38785"/>
    <lineage>
        <taxon>Eukaryota</taxon>
        <taxon>Viridiplantae</taxon>
        <taxon>Streptophyta</taxon>
        <taxon>Embryophyta</taxon>
        <taxon>Tracheophyta</taxon>
        <taxon>Spermatophyta</taxon>
        <taxon>Magnoliopsida</taxon>
        <taxon>eudicotyledons</taxon>
        <taxon>Gunneridae</taxon>
        <taxon>Pentapetalae</taxon>
        <taxon>rosids</taxon>
        <taxon>malvids</taxon>
        <taxon>Brassicales</taxon>
        <taxon>Brassicaceae</taxon>
        <taxon>Camelineae</taxon>
        <taxon>Arabidopsis</taxon>
    </lineage>
</organism>
<name>A0A8S1ZZ42_ARAAE</name>
<dbReference type="CDD" id="cd03801">
    <property type="entry name" value="GT4_PimA-like"/>
    <property type="match status" value="1"/>
</dbReference>